<keyword evidence="1" id="KW-0472">Membrane</keyword>
<dbReference type="PIRSF" id="PIRSF018266">
    <property type="entry name" value="FecR"/>
    <property type="match status" value="1"/>
</dbReference>
<dbReference type="InterPro" id="IPR006860">
    <property type="entry name" value="FecR"/>
</dbReference>
<dbReference type="RefSeq" id="WP_289267264.1">
    <property type="nucleotide sequence ID" value="NZ_OX365700.1"/>
</dbReference>
<keyword evidence="1" id="KW-1133">Transmembrane helix</keyword>
<protein>
    <submittedName>
        <fullName evidence="4">FecR, ferric citrate sensor</fullName>
    </submittedName>
</protein>
<evidence type="ECO:0000259" key="2">
    <source>
        <dbReference type="Pfam" id="PF04773"/>
    </source>
</evidence>
<dbReference type="InterPro" id="IPR012373">
    <property type="entry name" value="Ferrdict_sens_TM"/>
</dbReference>
<dbReference type="PANTHER" id="PTHR30273:SF2">
    <property type="entry name" value="PROTEIN FECR"/>
    <property type="match status" value="1"/>
</dbReference>
<dbReference type="PANTHER" id="PTHR30273">
    <property type="entry name" value="PERIPLASMIC SIGNAL SENSOR AND SIGMA FACTOR ACTIVATOR FECR-RELATED"/>
    <property type="match status" value="1"/>
</dbReference>
<sequence>MIVRPEDSGRANLEALHRFVRGRSGDPSRADRGELSEWLAAAPANRVEYEELHRIWNDLDHLAKEPFPELDEARAWWRRESFGSAGDLPARRWRVIFPAFAGIVATLLVLVVGVYWWSMLRVEAADYRTGKGEQRTVVLADGSTVMLGADTVVSAEVSGRRRTVVLHRGEALFSVKHEPGRPFSVLAANGTVRDIGTVFAVHSSSDRVQVSVLEGLVEVRAHAPGQLDLTQETGRGDGDLQSDERAILAEGDRLWYGRDGQLSAVHKVDRDLMAAGFHGKLVFDALPLGQVIEEVSRYRDGEIRILDPSLSSLPVSGVFHQDHLGGLFKALELALPVTVTAVNQRLMMVERRHDRRPLTAK</sequence>
<dbReference type="Gene3D" id="2.60.120.1440">
    <property type="match status" value="1"/>
</dbReference>
<gene>
    <name evidence="4" type="ORF">DNFV4_00696</name>
</gene>
<evidence type="ECO:0000259" key="3">
    <source>
        <dbReference type="Pfam" id="PF16220"/>
    </source>
</evidence>
<dbReference type="Pfam" id="PF04773">
    <property type="entry name" value="FecR"/>
    <property type="match status" value="1"/>
</dbReference>
<accession>A0AA86MWE9</accession>
<organism evidence="4 5">
    <name type="scientific">Nitrospira tepida</name>
    <dbReference type="NCBI Taxonomy" id="2973512"/>
    <lineage>
        <taxon>Bacteria</taxon>
        <taxon>Pseudomonadati</taxon>
        <taxon>Nitrospirota</taxon>
        <taxon>Nitrospiria</taxon>
        <taxon>Nitrospirales</taxon>
        <taxon>Nitrospiraceae</taxon>
        <taxon>Nitrospira</taxon>
    </lineage>
</organism>
<proteinExistence type="predicted"/>
<dbReference type="Pfam" id="PF16220">
    <property type="entry name" value="DUF4880"/>
    <property type="match status" value="1"/>
</dbReference>
<dbReference type="GO" id="GO:0016989">
    <property type="term" value="F:sigma factor antagonist activity"/>
    <property type="evidence" value="ECO:0007669"/>
    <property type="project" value="TreeGrafter"/>
</dbReference>
<keyword evidence="5" id="KW-1185">Reference proteome</keyword>
<evidence type="ECO:0000313" key="4">
    <source>
        <dbReference type="EMBL" id="CAI4030268.1"/>
    </source>
</evidence>
<name>A0AA86MWE9_9BACT</name>
<feature type="transmembrane region" description="Helical" evidence="1">
    <location>
        <begin position="95"/>
        <end position="117"/>
    </location>
</feature>
<evidence type="ECO:0000256" key="1">
    <source>
        <dbReference type="SAM" id="Phobius"/>
    </source>
</evidence>
<dbReference type="KEGG" id="nti:DNFV4_00696"/>
<dbReference type="InterPro" id="IPR032623">
    <property type="entry name" value="FecR_N"/>
</dbReference>
<dbReference type="Proteomes" id="UP001179121">
    <property type="component" value="Chromosome"/>
</dbReference>
<keyword evidence="1" id="KW-0812">Transmembrane</keyword>
<dbReference type="Gene3D" id="3.55.50.30">
    <property type="match status" value="1"/>
</dbReference>
<feature type="domain" description="FecR protein" evidence="2">
    <location>
        <begin position="126"/>
        <end position="218"/>
    </location>
</feature>
<reference evidence="4" key="1">
    <citation type="submission" date="2022-10" db="EMBL/GenBank/DDBJ databases">
        <authorList>
            <person name="Koch H."/>
        </authorList>
    </citation>
    <scope>NUCLEOTIDE SEQUENCE</scope>
    <source>
        <strain evidence="4">DNF</strain>
    </source>
</reference>
<dbReference type="EMBL" id="OX365700">
    <property type="protein sequence ID" value="CAI4030268.1"/>
    <property type="molecule type" value="Genomic_DNA"/>
</dbReference>
<dbReference type="AlphaFoldDB" id="A0AA86MWE9"/>
<evidence type="ECO:0000313" key="5">
    <source>
        <dbReference type="Proteomes" id="UP001179121"/>
    </source>
</evidence>
<feature type="domain" description="FecR N-terminal" evidence="3">
    <location>
        <begin position="14"/>
        <end position="54"/>
    </location>
</feature>